<dbReference type="EMBL" id="CCKQ01005580">
    <property type="protein sequence ID" value="CDW76827.1"/>
    <property type="molecule type" value="Genomic_DNA"/>
</dbReference>
<accession>A0A078A3T1</accession>
<evidence type="ECO:0000313" key="2">
    <source>
        <dbReference type="Proteomes" id="UP000039865"/>
    </source>
</evidence>
<organism evidence="1 2">
    <name type="scientific">Stylonychia lemnae</name>
    <name type="common">Ciliate</name>
    <dbReference type="NCBI Taxonomy" id="5949"/>
    <lineage>
        <taxon>Eukaryota</taxon>
        <taxon>Sar</taxon>
        <taxon>Alveolata</taxon>
        <taxon>Ciliophora</taxon>
        <taxon>Intramacronucleata</taxon>
        <taxon>Spirotrichea</taxon>
        <taxon>Stichotrichia</taxon>
        <taxon>Sporadotrichida</taxon>
        <taxon>Oxytrichidae</taxon>
        <taxon>Stylonychinae</taxon>
        <taxon>Stylonychia</taxon>
    </lineage>
</organism>
<keyword evidence="2" id="KW-1185">Reference proteome</keyword>
<reference evidence="1 2" key="1">
    <citation type="submission" date="2014-06" db="EMBL/GenBank/DDBJ databases">
        <authorList>
            <person name="Swart Estienne"/>
        </authorList>
    </citation>
    <scope>NUCLEOTIDE SEQUENCE [LARGE SCALE GENOMIC DNA]</scope>
    <source>
        <strain evidence="1 2">130c</strain>
    </source>
</reference>
<protein>
    <submittedName>
        <fullName evidence="1">Uncharacterized protein</fullName>
    </submittedName>
</protein>
<evidence type="ECO:0000313" key="1">
    <source>
        <dbReference type="EMBL" id="CDW76827.1"/>
    </source>
</evidence>
<dbReference type="Proteomes" id="UP000039865">
    <property type="component" value="Unassembled WGS sequence"/>
</dbReference>
<sequence>MRSSLFKIEELQAMKYDGQIVREFITKITKLQDPQHSTLNNFISAINKAVAIKCLDLDAQQWKELQDYIITKENQYKQNPKDQSALNIKQICILSNAITKAPNLSLIQKPIILALFQRLMQEEFYLKKVNQIDLEQMTSFLTFVEQNFKQSIDTDQCWMKIEKFIINELKNEAFLPRNVSNICMRFSQNNKGTKQFWQAMNSKFDAIDPRTSIMDLCTVLLSFSKANWLNEKAFIEIVLKKFEYQFILNPEYKVSIKDIAQLLTTAKHQDIQNGRSLLETKFWELMIKLLKDSFQNDKDQMNKQTYMLILSSIWKNIDRKANALLYKHLDQYLYQIVEQMKQLLVKDIFTILNVYNSFAPDTLSAGVKMILVELLRETINSNLNNFQPIDLCNAFGLLQFKNEDQKYMTIVIDQIIAKFDQMKEIDIQYILNTYNKIEQSSISNAELEQNFEKLGKLLRDRNCLLNLKTSSD</sequence>
<dbReference type="AlphaFoldDB" id="A0A078A3T1"/>
<proteinExistence type="predicted"/>
<dbReference type="InParanoid" id="A0A078A3T1"/>
<name>A0A078A3T1_STYLE</name>
<gene>
    <name evidence="1" type="primary">Contig774.g844</name>
    <name evidence="1" type="ORF">STYLEM_5790</name>
</gene>